<comment type="caution">
    <text evidence="2">The sequence shown here is derived from an EMBL/GenBank/DDBJ whole genome shotgun (WGS) entry which is preliminary data.</text>
</comment>
<feature type="transmembrane region" description="Helical" evidence="1">
    <location>
        <begin position="6"/>
        <end position="30"/>
    </location>
</feature>
<name>A0A5B0RAF6_PUCGR</name>
<protein>
    <submittedName>
        <fullName evidence="2">Uncharacterized protein</fullName>
    </submittedName>
</protein>
<keyword evidence="1" id="KW-1133">Transmembrane helix</keyword>
<reference evidence="2 3" key="1">
    <citation type="submission" date="2019-05" db="EMBL/GenBank/DDBJ databases">
        <title>Emergence of the Ug99 lineage of the wheat stem rust pathogen through somatic hybridization.</title>
        <authorList>
            <person name="Li F."/>
            <person name="Upadhyaya N.M."/>
            <person name="Sperschneider J."/>
            <person name="Matny O."/>
            <person name="Nguyen-Phuc H."/>
            <person name="Mago R."/>
            <person name="Raley C."/>
            <person name="Miller M.E."/>
            <person name="Silverstein K.A.T."/>
            <person name="Henningsen E."/>
            <person name="Hirsch C.D."/>
            <person name="Visser B."/>
            <person name="Pretorius Z.A."/>
            <person name="Steffenson B.J."/>
            <person name="Schwessinger B."/>
            <person name="Dodds P.N."/>
            <person name="Figueroa M."/>
        </authorList>
    </citation>
    <scope>NUCLEOTIDE SEQUENCE [LARGE SCALE GENOMIC DNA]</scope>
    <source>
        <strain evidence="2 3">Ug99</strain>
    </source>
</reference>
<accession>A0A5B0RAF6</accession>
<gene>
    <name evidence="2" type="ORF">PGTUg99_003837</name>
</gene>
<organism evidence="2 3">
    <name type="scientific">Puccinia graminis f. sp. tritici</name>
    <dbReference type="NCBI Taxonomy" id="56615"/>
    <lineage>
        <taxon>Eukaryota</taxon>
        <taxon>Fungi</taxon>
        <taxon>Dikarya</taxon>
        <taxon>Basidiomycota</taxon>
        <taxon>Pucciniomycotina</taxon>
        <taxon>Pucciniomycetes</taxon>
        <taxon>Pucciniales</taxon>
        <taxon>Pucciniaceae</taxon>
        <taxon>Puccinia</taxon>
    </lineage>
</organism>
<dbReference type="Proteomes" id="UP000325313">
    <property type="component" value="Unassembled WGS sequence"/>
</dbReference>
<evidence type="ECO:0000256" key="1">
    <source>
        <dbReference type="SAM" id="Phobius"/>
    </source>
</evidence>
<keyword evidence="1" id="KW-0472">Membrane</keyword>
<evidence type="ECO:0000313" key="2">
    <source>
        <dbReference type="EMBL" id="KAA1122620.1"/>
    </source>
</evidence>
<proteinExistence type="predicted"/>
<dbReference type="EMBL" id="VDEP01000226">
    <property type="protein sequence ID" value="KAA1122620.1"/>
    <property type="molecule type" value="Genomic_DNA"/>
</dbReference>
<sequence length="162" mass="17957">MTYTSASVIFGSLRLFIFLGGYMSFTLGILEAPEVISLSHLAILYALDWKPLKAASSLPPRDLVDLVVRGGRPRLSLPRPCSFREFRRSAAPPSPHPSQGDVYLSSTVLQYSIWSSLTQDLPVPPSPPPSQVTDNLSSQFKDHVIVKVIISHFMPNHTNLWV</sequence>
<dbReference type="AlphaFoldDB" id="A0A5B0RAF6"/>
<keyword evidence="1" id="KW-0812">Transmembrane</keyword>
<evidence type="ECO:0000313" key="3">
    <source>
        <dbReference type="Proteomes" id="UP000325313"/>
    </source>
</evidence>